<evidence type="ECO:0000313" key="2">
    <source>
        <dbReference type="EMBL" id="SEB46265.1"/>
    </source>
</evidence>
<evidence type="ECO:0008006" key="4">
    <source>
        <dbReference type="Google" id="ProtNLM"/>
    </source>
</evidence>
<gene>
    <name evidence="2" type="ORF">SAMN04489745_0212</name>
</gene>
<organism evidence="2 3">
    <name type="scientific">Arthrobacter woluwensis</name>
    <dbReference type="NCBI Taxonomy" id="156980"/>
    <lineage>
        <taxon>Bacteria</taxon>
        <taxon>Bacillati</taxon>
        <taxon>Actinomycetota</taxon>
        <taxon>Actinomycetes</taxon>
        <taxon>Micrococcales</taxon>
        <taxon>Micrococcaceae</taxon>
        <taxon>Arthrobacter</taxon>
    </lineage>
</organism>
<dbReference type="STRING" id="156980.SAMN04489745_0212"/>
<accession>A0A1H4JJV6</accession>
<dbReference type="AlphaFoldDB" id="A0A1H4JJV6"/>
<proteinExistence type="predicted"/>
<feature type="region of interest" description="Disordered" evidence="1">
    <location>
        <begin position="250"/>
        <end position="308"/>
    </location>
</feature>
<sequence>MAKRKKNPALGIAQNAAQNAMFDEQGKPRSGIHNVLLKAVDVQRPLVVGHISRLRRKHPNASLAELVVRLERQYLATVTTTGAGAGATAVIPGVGTGTALAVSGVATAAFLEATALFASSVAELHGVRVTDPEKARTMVMAIMLGEEGTSLLSAFTGQTMGRGRGASQVWGSVLTKKTSAATFEPVKAAIQKAFLKSLVKKQGGAFFGRLLPFGVGAVMGGGGNLLMGRAVIANTREAFGALPLVAPFGEQPALPSDDGAAQLPSHAQPPQRAPLELDPSSADRRLPDAPGVDAAGKDVPGTPGAEPR</sequence>
<reference evidence="2 3" key="1">
    <citation type="submission" date="2016-10" db="EMBL/GenBank/DDBJ databases">
        <authorList>
            <person name="de Groot N.N."/>
        </authorList>
    </citation>
    <scope>NUCLEOTIDE SEQUENCE [LARGE SCALE GENOMIC DNA]</scope>
    <source>
        <strain evidence="2 3">DSM 10495</strain>
    </source>
</reference>
<protein>
    <recommendedName>
        <fullName evidence="4">Di-and tripeptidase</fullName>
    </recommendedName>
</protein>
<name>A0A1H4JJV6_9MICC</name>
<dbReference type="RefSeq" id="WP_066216696.1">
    <property type="nucleotide sequence ID" value="NZ_FNSN01000003.1"/>
</dbReference>
<evidence type="ECO:0000256" key="1">
    <source>
        <dbReference type="SAM" id="MobiDB-lite"/>
    </source>
</evidence>
<keyword evidence="3" id="KW-1185">Reference proteome</keyword>
<dbReference type="Proteomes" id="UP000182652">
    <property type="component" value="Unassembled WGS sequence"/>
</dbReference>
<dbReference type="EMBL" id="FNSN01000003">
    <property type="protein sequence ID" value="SEB46265.1"/>
    <property type="molecule type" value="Genomic_DNA"/>
</dbReference>
<evidence type="ECO:0000313" key="3">
    <source>
        <dbReference type="Proteomes" id="UP000182652"/>
    </source>
</evidence>